<accession>A0AAV8WB92</accession>
<sequence length="122" mass="14352">MVDKDVTLVDSPKVDIQRAIKKRPNFREKEELVATTCLKECTNRIDQFLKEHQHPNHHREDIASEFPKTMSNVEDLQCPEVYCIPRTCGKVYLIQTGRHVSTRLKEHKSISRTTVSRNQQWH</sequence>
<evidence type="ECO:0000313" key="2">
    <source>
        <dbReference type="Proteomes" id="UP001159042"/>
    </source>
</evidence>
<comment type="caution">
    <text evidence="1">The sequence shown here is derived from an EMBL/GenBank/DDBJ whole genome shotgun (WGS) entry which is preliminary data.</text>
</comment>
<organism evidence="1 2">
    <name type="scientific">Exocentrus adspersus</name>
    <dbReference type="NCBI Taxonomy" id="1586481"/>
    <lineage>
        <taxon>Eukaryota</taxon>
        <taxon>Metazoa</taxon>
        <taxon>Ecdysozoa</taxon>
        <taxon>Arthropoda</taxon>
        <taxon>Hexapoda</taxon>
        <taxon>Insecta</taxon>
        <taxon>Pterygota</taxon>
        <taxon>Neoptera</taxon>
        <taxon>Endopterygota</taxon>
        <taxon>Coleoptera</taxon>
        <taxon>Polyphaga</taxon>
        <taxon>Cucujiformia</taxon>
        <taxon>Chrysomeloidea</taxon>
        <taxon>Cerambycidae</taxon>
        <taxon>Lamiinae</taxon>
        <taxon>Acanthocinini</taxon>
        <taxon>Exocentrus</taxon>
    </lineage>
</organism>
<reference evidence="1 2" key="1">
    <citation type="journal article" date="2023" name="Insect Mol. Biol.">
        <title>Genome sequencing provides insights into the evolution of gene families encoding plant cell wall-degrading enzymes in longhorned beetles.</title>
        <authorList>
            <person name="Shin N.R."/>
            <person name="Okamura Y."/>
            <person name="Kirsch R."/>
            <person name="Pauchet Y."/>
        </authorList>
    </citation>
    <scope>NUCLEOTIDE SEQUENCE [LARGE SCALE GENOMIC DNA]</scope>
    <source>
        <strain evidence="1">EAD_L_NR</strain>
    </source>
</reference>
<proteinExistence type="predicted"/>
<gene>
    <name evidence="1" type="ORF">NQ315_010089</name>
</gene>
<dbReference type="AlphaFoldDB" id="A0AAV8WB92"/>
<dbReference type="Proteomes" id="UP001159042">
    <property type="component" value="Unassembled WGS sequence"/>
</dbReference>
<name>A0AAV8WB92_9CUCU</name>
<keyword evidence="2" id="KW-1185">Reference proteome</keyword>
<protein>
    <submittedName>
        <fullName evidence="1">Uncharacterized protein</fullName>
    </submittedName>
</protein>
<evidence type="ECO:0000313" key="1">
    <source>
        <dbReference type="EMBL" id="KAJ8923511.1"/>
    </source>
</evidence>
<dbReference type="EMBL" id="JANEYG010000004">
    <property type="protein sequence ID" value="KAJ8923511.1"/>
    <property type="molecule type" value="Genomic_DNA"/>
</dbReference>